<evidence type="ECO:0000313" key="3">
    <source>
        <dbReference type="EMBL" id="PQQ16421.1"/>
    </source>
</evidence>
<dbReference type="InterPro" id="IPR045093">
    <property type="entry name" value="Cullin"/>
</dbReference>
<dbReference type="AlphaFoldDB" id="A0A314ZHW7"/>
<dbReference type="GO" id="GO:0031625">
    <property type="term" value="F:ubiquitin protein ligase binding"/>
    <property type="evidence" value="ECO:0007669"/>
    <property type="project" value="InterPro"/>
</dbReference>
<dbReference type="Gene3D" id="1.20.1310.10">
    <property type="entry name" value="Cullin Repeats"/>
    <property type="match status" value="2"/>
</dbReference>
<accession>A0A314ZHW7</accession>
<dbReference type="EMBL" id="PJQY01000193">
    <property type="protein sequence ID" value="PQQ16421.1"/>
    <property type="molecule type" value="Genomic_DNA"/>
</dbReference>
<protein>
    <submittedName>
        <fullName evidence="3">Cullin-1</fullName>
    </submittedName>
</protein>
<keyword evidence="4" id="KW-1185">Reference proteome</keyword>
<name>A0A314ZHW7_PRUYE</name>
<dbReference type="Proteomes" id="UP000250321">
    <property type="component" value="Unassembled WGS sequence"/>
</dbReference>
<dbReference type="PANTHER" id="PTHR11932">
    <property type="entry name" value="CULLIN"/>
    <property type="match status" value="1"/>
</dbReference>
<evidence type="ECO:0000313" key="4">
    <source>
        <dbReference type="Proteomes" id="UP000250321"/>
    </source>
</evidence>
<feature type="domain" description="Cullin N-terminal" evidence="2">
    <location>
        <begin position="22"/>
        <end position="268"/>
    </location>
</feature>
<dbReference type="GO" id="GO:0006511">
    <property type="term" value="P:ubiquitin-dependent protein catabolic process"/>
    <property type="evidence" value="ECO:0007669"/>
    <property type="project" value="InterPro"/>
</dbReference>
<organism evidence="3 4">
    <name type="scientific">Prunus yedoensis var. nudiflora</name>
    <dbReference type="NCBI Taxonomy" id="2094558"/>
    <lineage>
        <taxon>Eukaryota</taxon>
        <taxon>Viridiplantae</taxon>
        <taxon>Streptophyta</taxon>
        <taxon>Embryophyta</taxon>
        <taxon>Tracheophyta</taxon>
        <taxon>Spermatophyta</taxon>
        <taxon>Magnoliopsida</taxon>
        <taxon>eudicotyledons</taxon>
        <taxon>Gunneridae</taxon>
        <taxon>Pentapetalae</taxon>
        <taxon>rosids</taxon>
        <taxon>fabids</taxon>
        <taxon>Rosales</taxon>
        <taxon>Rosaceae</taxon>
        <taxon>Amygdaloideae</taxon>
        <taxon>Amygdaleae</taxon>
        <taxon>Prunus</taxon>
    </lineage>
</organism>
<dbReference type="SUPFAM" id="SSF74788">
    <property type="entry name" value="Cullin repeat-like"/>
    <property type="match status" value="1"/>
</dbReference>
<dbReference type="InterPro" id="IPR001373">
    <property type="entry name" value="Cullin_N"/>
</dbReference>
<dbReference type="STRING" id="2094558.A0A314ZHW7"/>
<comment type="caution">
    <text evidence="3">The sequence shown here is derived from an EMBL/GenBank/DDBJ whole genome shotgun (WGS) entry which is preliminary data.</text>
</comment>
<gene>
    <name evidence="3" type="ORF">Pyn_16264</name>
</gene>
<dbReference type="InterPro" id="IPR016159">
    <property type="entry name" value="Cullin_repeat-like_dom_sf"/>
</dbReference>
<evidence type="ECO:0000259" key="2">
    <source>
        <dbReference type="Pfam" id="PF00888"/>
    </source>
</evidence>
<dbReference type="OrthoDB" id="27073at2759"/>
<sequence>MQFRIIEWDQGWNFIQEGIMNLKKRIAKGSSENQASSTEIVDMYTTVYNMCTQKPPYEYTEPLYDRYQRTFEEHITSTVLPSLKAKHEEFLLQEFVKSWGDYKVMLRWMSRSFAYLDRYFLDRRSLPGLKEAAVNYYRDLVYREVNAKVREAAIRLIDKEREGGEIDSALLKNVIDIFVEIGAGRRDAYEKDFEGYMLTNTRDYYSRKASRWILEDNYTNYMLKAEECLRRERDIVSHYLHPSSEKMLVETVKHWLLVVYANQLIGKKRSESGCGGDCLTVDNIEELSKKFIAAVVLEQQVPAQCSTLFEQAEDAAMQE</sequence>
<dbReference type="FunFam" id="1.20.1310.10:FF:000001">
    <property type="entry name" value="Cullin 3"/>
    <property type="match status" value="1"/>
</dbReference>
<reference evidence="3 4" key="1">
    <citation type="submission" date="2018-02" db="EMBL/GenBank/DDBJ databases">
        <title>Draft genome of wild Prunus yedoensis var. nudiflora.</title>
        <authorList>
            <person name="Baek S."/>
            <person name="Kim J.-H."/>
            <person name="Choi K."/>
            <person name="Kim G.-B."/>
            <person name="Cho A."/>
            <person name="Jang H."/>
            <person name="Shin C.-H."/>
            <person name="Yu H.-J."/>
            <person name="Mun J.-H."/>
        </authorList>
    </citation>
    <scope>NUCLEOTIDE SEQUENCE [LARGE SCALE GENOMIC DNA]</scope>
    <source>
        <strain evidence="4">cv. Jeju island</strain>
        <tissue evidence="3">Leaf</tissue>
    </source>
</reference>
<dbReference type="Pfam" id="PF00888">
    <property type="entry name" value="Cullin"/>
    <property type="match status" value="1"/>
</dbReference>
<proteinExistence type="inferred from homology"/>
<evidence type="ECO:0000256" key="1">
    <source>
        <dbReference type="ARBA" id="ARBA00006019"/>
    </source>
</evidence>
<comment type="similarity">
    <text evidence="1">Belongs to the cullin family.</text>
</comment>